<sequence>MNGWKRLLRGIVAVVLAVVVYFLVPLGEGHDNVVVRAVLTVTFLLLLVALVIWQMGRQVRDPNSRVDGLALAVVVAVLGFALGFYRMALSQPGQIIGLQTRVDALYFTLTTLLTIGYGDIHAAGQEARVLVIVQMVFNVVVLATAASLLTSRLRTRAEERRESKRG</sequence>
<gene>
    <name evidence="3" type="ORF">FOE78_02030</name>
</gene>
<dbReference type="AlphaFoldDB" id="A0A516PUK1"/>
<dbReference type="Gene3D" id="1.10.287.70">
    <property type="match status" value="1"/>
</dbReference>
<dbReference type="Proteomes" id="UP000319263">
    <property type="component" value="Chromosome"/>
</dbReference>
<keyword evidence="1" id="KW-0472">Membrane</keyword>
<dbReference type="Pfam" id="PF07885">
    <property type="entry name" value="Ion_trans_2"/>
    <property type="match status" value="1"/>
</dbReference>
<feature type="domain" description="Potassium channel" evidence="2">
    <location>
        <begin position="73"/>
        <end position="153"/>
    </location>
</feature>
<proteinExistence type="predicted"/>
<evidence type="ECO:0000313" key="3">
    <source>
        <dbReference type="EMBL" id="QDP94857.1"/>
    </source>
</evidence>
<dbReference type="SUPFAM" id="SSF81324">
    <property type="entry name" value="Voltage-gated potassium channels"/>
    <property type="match status" value="1"/>
</dbReference>
<dbReference type="KEGG" id="mik:FOE78_02030"/>
<dbReference type="RefSeq" id="WP_143984845.1">
    <property type="nucleotide sequence ID" value="NZ_CP041692.1"/>
</dbReference>
<dbReference type="EMBL" id="CP041692">
    <property type="protein sequence ID" value="QDP94857.1"/>
    <property type="molecule type" value="Genomic_DNA"/>
</dbReference>
<protein>
    <submittedName>
        <fullName evidence="3">Two pore domain potassium channel family protein</fullName>
    </submittedName>
</protein>
<keyword evidence="3" id="KW-0407">Ion channel</keyword>
<dbReference type="GO" id="GO:0034220">
    <property type="term" value="P:monoatomic ion transmembrane transport"/>
    <property type="evidence" value="ECO:0007669"/>
    <property type="project" value="UniProtKB-KW"/>
</dbReference>
<feature type="transmembrane region" description="Helical" evidence="1">
    <location>
        <begin position="7"/>
        <end position="27"/>
    </location>
</feature>
<keyword evidence="3" id="KW-0813">Transport</keyword>
<evidence type="ECO:0000259" key="2">
    <source>
        <dbReference type="Pfam" id="PF07885"/>
    </source>
</evidence>
<feature type="transmembrane region" description="Helical" evidence="1">
    <location>
        <begin position="68"/>
        <end position="88"/>
    </location>
</feature>
<feature type="transmembrane region" description="Helical" evidence="1">
    <location>
        <begin position="129"/>
        <end position="151"/>
    </location>
</feature>
<reference evidence="3 4" key="1">
    <citation type="submission" date="2019-07" db="EMBL/GenBank/DDBJ databases">
        <title>Microlunatus dokdonensis sp. nov. isolated from the rhizospheric soil of the wild plant Elymus tsukushiensis.</title>
        <authorList>
            <person name="Ghim S.-Y."/>
            <person name="Hwang Y.-J."/>
            <person name="Son J.-S."/>
            <person name="Shin J.-H."/>
        </authorList>
    </citation>
    <scope>NUCLEOTIDE SEQUENCE [LARGE SCALE GENOMIC DNA]</scope>
    <source>
        <strain evidence="3 4">KUDC0627</strain>
    </source>
</reference>
<feature type="transmembrane region" description="Helical" evidence="1">
    <location>
        <begin position="33"/>
        <end position="56"/>
    </location>
</feature>
<dbReference type="OrthoDB" id="9799090at2"/>
<keyword evidence="4" id="KW-1185">Reference proteome</keyword>
<evidence type="ECO:0000256" key="1">
    <source>
        <dbReference type="SAM" id="Phobius"/>
    </source>
</evidence>
<name>A0A516PUK1_9ACTN</name>
<organism evidence="3 4">
    <name type="scientific">Microlunatus elymi</name>
    <dbReference type="NCBI Taxonomy" id="2596828"/>
    <lineage>
        <taxon>Bacteria</taxon>
        <taxon>Bacillati</taxon>
        <taxon>Actinomycetota</taxon>
        <taxon>Actinomycetes</taxon>
        <taxon>Propionibacteriales</taxon>
        <taxon>Propionibacteriaceae</taxon>
        <taxon>Microlunatus</taxon>
    </lineage>
</organism>
<accession>A0A516PUK1</accession>
<keyword evidence="3" id="KW-0406">Ion transport</keyword>
<evidence type="ECO:0000313" key="4">
    <source>
        <dbReference type="Proteomes" id="UP000319263"/>
    </source>
</evidence>
<keyword evidence="1" id="KW-0812">Transmembrane</keyword>
<dbReference type="InterPro" id="IPR013099">
    <property type="entry name" value="K_chnl_dom"/>
</dbReference>
<keyword evidence="1" id="KW-1133">Transmembrane helix</keyword>